<reference evidence="1" key="1">
    <citation type="submission" date="2014-11" db="EMBL/GenBank/DDBJ databases">
        <authorList>
            <person name="Amaro Gonzalez C."/>
        </authorList>
    </citation>
    <scope>NUCLEOTIDE SEQUENCE</scope>
</reference>
<dbReference type="EMBL" id="GBXM01101332">
    <property type="protein sequence ID" value="JAH07245.1"/>
    <property type="molecule type" value="Transcribed_RNA"/>
</dbReference>
<evidence type="ECO:0000313" key="1">
    <source>
        <dbReference type="EMBL" id="JAH07245.1"/>
    </source>
</evidence>
<name>A0A0E9PT51_ANGAN</name>
<protein>
    <submittedName>
        <fullName evidence="1">Uncharacterized protein</fullName>
    </submittedName>
</protein>
<sequence>MPDIYCAARGW</sequence>
<accession>A0A0E9PT51</accession>
<reference evidence="1" key="2">
    <citation type="journal article" date="2015" name="Fish Shellfish Immunol.">
        <title>Early steps in the European eel (Anguilla anguilla)-Vibrio vulnificus interaction in the gills: Role of the RtxA13 toxin.</title>
        <authorList>
            <person name="Callol A."/>
            <person name="Pajuelo D."/>
            <person name="Ebbesson L."/>
            <person name="Teles M."/>
            <person name="MacKenzie S."/>
            <person name="Amaro C."/>
        </authorList>
    </citation>
    <scope>NUCLEOTIDE SEQUENCE</scope>
</reference>
<organism evidence="1">
    <name type="scientific">Anguilla anguilla</name>
    <name type="common">European freshwater eel</name>
    <name type="synonym">Muraena anguilla</name>
    <dbReference type="NCBI Taxonomy" id="7936"/>
    <lineage>
        <taxon>Eukaryota</taxon>
        <taxon>Metazoa</taxon>
        <taxon>Chordata</taxon>
        <taxon>Craniata</taxon>
        <taxon>Vertebrata</taxon>
        <taxon>Euteleostomi</taxon>
        <taxon>Actinopterygii</taxon>
        <taxon>Neopterygii</taxon>
        <taxon>Teleostei</taxon>
        <taxon>Anguilliformes</taxon>
        <taxon>Anguillidae</taxon>
        <taxon>Anguilla</taxon>
    </lineage>
</organism>
<proteinExistence type="predicted"/>